<dbReference type="Proteomes" id="UP001281761">
    <property type="component" value="Unassembled WGS sequence"/>
</dbReference>
<evidence type="ECO:0000313" key="2">
    <source>
        <dbReference type="Proteomes" id="UP001281761"/>
    </source>
</evidence>
<evidence type="ECO:0000313" key="1">
    <source>
        <dbReference type="EMBL" id="KAK2953812.1"/>
    </source>
</evidence>
<proteinExistence type="predicted"/>
<dbReference type="EMBL" id="JARBJD010000086">
    <property type="protein sequence ID" value="KAK2953812.1"/>
    <property type="molecule type" value="Genomic_DNA"/>
</dbReference>
<comment type="caution">
    <text evidence="1">The sequence shown here is derived from an EMBL/GenBank/DDBJ whole genome shotgun (WGS) entry which is preliminary data.</text>
</comment>
<protein>
    <submittedName>
        <fullName evidence="1">Uncharacterized protein</fullName>
    </submittedName>
</protein>
<organism evidence="1 2">
    <name type="scientific">Blattamonas nauphoetae</name>
    <dbReference type="NCBI Taxonomy" id="2049346"/>
    <lineage>
        <taxon>Eukaryota</taxon>
        <taxon>Metamonada</taxon>
        <taxon>Preaxostyla</taxon>
        <taxon>Oxymonadida</taxon>
        <taxon>Blattamonas</taxon>
    </lineage>
</organism>
<keyword evidence="2" id="KW-1185">Reference proteome</keyword>
<name>A0ABQ9XN32_9EUKA</name>
<sequence length="123" mass="13902">MRRTPPPMMAEENTGITIFGCSGMTDIDSSLLFFQKFLSYHFQNIPERMPLKLCGERKKLPFPKGHMQDTPVVADQEEIDPVIESESVSILMDPQSAVVSSKTRCRSFTSTAVVFLPVVEYNR</sequence>
<reference evidence="1 2" key="1">
    <citation type="journal article" date="2022" name="bioRxiv">
        <title>Genomics of Preaxostyla Flagellates Illuminates Evolutionary Transitions and the Path Towards Mitochondrial Loss.</title>
        <authorList>
            <person name="Novak L.V.F."/>
            <person name="Treitli S.C."/>
            <person name="Pyrih J."/>
            <person name="Halakuc P."/>
            <person name="Pipaliya S.V."/>
            <person name="Vacek V."/>
            <person name="Brzon O."/>
            <person name="Soukal P."/>
            <person name="Eme L."/>
            <person name="Dacks J.B."/>
            <person name="Karnkowska A."/>
            <person name="Elias M."/>
            <person name="Hampl V."/>
        </authorList>
    </citation>
    <scope>NUCLEOTIDE SEQUENCE [LARGE SCALE GENOMIC DNA]</scope>
    <source>
        <strain evidence="1">NAU3</strain>
        <tissue evidence="1">Gut</tissue>
    </source>
</reference>
<accession>A0ABQ9XN32</accession>
<gene>
    <name evidence="1" type="ORF">BLNAU_11215</name>
</gene>